<feature type="domain" description="CN hydrolase" evidence="2">
    <location>
        <begin position="10"/>
        <end position="283"/>
    </location>
</feature>
<dbReference type="Proteomes" id="UP001156601">
    <property type="component" value="Unassembled WGS sequence"/>
</dbReference>
<evidence type="ECO:0000259" key="2">
    <source>
        <dbReference type="PROSITE" id="PS50263"/>
    </source>
</evidence>
<accession>A0AA37WJ19</accession>
<dbReference type="InterPro" id="IPR000132">
    <property type="entry name" value="Nitrilase/CN_hydratase_CS"/>
</dbReference>
<dbReference type="GO" id="GO:0000257">
    <property type="term" value="F:nitrilase activity"/>
    <property type="evidence" value="ECO:0007669"/>
    <property type="project" value="UniProtKB-ARBA"/>
</dbReference>
<organism evidence="3 4">
    <name type="scientific">Agaribacter marinus</name>
    <dbReference type="NCBI Taxonomy" id="1431249"/>
    <lineage>
        <taxon>Bacteria</taxon>
        <taxon>Pseudomonadati</taxon>
        <taxon>Pseudomonadota</taxon>
        <taxon>Gammaproteobacteria</taxon>
        <taxon>Alteromonadales</taxon>
        <taxon>Alteromonadaceae</taxon>
        <taxon>Agaribacter</taxon>
    </lineage>
</organism>
<dbReference type="RefSeq" id="WP_284215559.1">
    <property type="nucleotide sequence ID" value="NZ_BSOT01000002.1"/>
</dbReference>
<comment type="caution">
    <text evidence="3">The sequence shown here is derived from an EMBL/GenBank/DDBJ whole genome shotgun (WGS) entry which is preliminary data.</text>
</comment>
<protein>
    <submittedName>
        <fullName evidence="3">Nitrilase</fullName>
    </submittedName>
</protein>
<dbReference type="CDD" id="cd07564">
    <property type="entry name" value="nitrilases_CHs"/>
    <property type="match status" value="1"/>
</dbReference>
<keyword evidence="4" id="KW-1185">Reference proteome</keyword>
<comment type="similarity">
    <text evidence="1">Belongs to the carbon-nitrogen hydrolase superfamily. Nitrilase family.</text>
</comment>
<reference evidence="3" key="1">
    <citation type="journal article" date="2014" name="Int. J. Syst. Evol. Microbiol.">
        <title>Complete genome sequence of Corynebacterium casei LMG S-19264T (=DSM 44701T), isolated from a smear-ripened cheese.</title>
        <authorList>
            <consortium name="US DOE Joint Genome Institute (JGI-PGF)"/>
            <person name="Walter F."/>
            <person name="Albersmeier A."/>
            <person name="Kalinowski J."/>
            <person name="Ruckert C."/>
        </authorList>
    </citation>
    <scope>NUCLEOTIDE SEQUENCE</scope>
    <source>
        <strain evidence="3">NBRC 110023</strain>
    </source>
</reference>
<dbReference type="InterPro" id="IPR003010">
    <property type="entry name" value="C-N_Hydrolase"/>
</dbReference>
<dbReference type="PROSITE" id="PS50263">
    <property type="entry name" value="CN_HYDROLASE"/>
    <property type="match status" value="1"/>
</dbReference>
<evidence type="ECO:0000313" key="3">
    <source>
        <dbReference type="EMBL" id="GLR69230.1"/>
    </source>
</evidence>
<dbReference type="Pfam" id="PF00795">
    <property type="entry name" value="CN_hydrolase"/>
    <property type="match status" value="1"/>
</dbReference>
<gene>
    <name evidence="3" type="ORF">GCM10007852_01380</name>
</gene>
<dbReference type="InterPro" id="IPR044149">
    <property type="entry name" value="Nitrilases_CHs"/>
</dbReference>
<evidence type="ECO:0000256" key="1">
    <source>
        <dbReference type="ARBA" id="ARBA00008129"/>
    </source>
</evidence>
<dbReference type="AlphaFoldDB" id="A0AA37WJ19"/>
<dbReference type="PROSITE" id="PS00921">
    <property type="entry name" value="NITRIL_CHT_2"/>
    <property type="match status" value="1"/>
</dbReference>
<dbReference type="PANTHER" id="PTHR46044:SF1">
    <property type="entry name" value="CN HYDROLASE DOMAIN-CONTAINING PROTEIN"/>
    <property type="match status" value="1"/>
</dbReference>
<proteinExistence type="inferred from homology"/>
<dbReference type="Gene3D" id="3.60.110.10">
    <property type="entry name" value="Carbon-nitrogen hydrolase"/>
    <property type="match status" value="1"/>
</dbReference>
<evidence type="ECO:0000313" key="4">
    <source>
        <dbReference type="Proteomes" id="UP001156601"/>
    </source>
</evidence>
<dbReference type="EMBL" id="BSOT01000002">
    <property type="protein sequence ID" value="GLR69230.1"/>
    <property type="molecule type" value="Genomic_DNA"/>
</dbReference>
<dbReference type="InterPro" id="IPR036526">
    <property type="entry name" value="C-N_Hydrolase_sf"/>
</dbReference>
<sequence>MAELTNCSQLRVALAQMAAVWLNRQQTTEKVAQYICDAADQNANLVVFGECLLPGYPFWLDFTGGAEFNASKHKEIHAHYLTQAVNIDEGHLDSICALAKERSIAVILGIAERPSDRGGHSIYCSLVYIDSDGIIQNVHRKLMPTYEERLTWSPGDGHGLRTFPMKNFTLGGLNCWENWMPLARAALYAQGEDLHVAIWPGGEHNTHDLTRVLAKEGRSYVISVSGLMRKTDFPADTPYIDEILAASKELIANGGSCISAPDGTWVIEPQVGEEGLYVADIDHKNVLRERQNFDPVGHYSRPDVTQLTVNRARQTTAIFKD</sequence>
<dbReference type="SUPFAM" id="SSF56317">
    <property type="entry name" value="Carbon-nitrogen hydrolase"/>
    <property type="match status" value="1"/>
</dbReference>
<dbReference type="PANTHER" id="PTHR46044">
    <property type="entry name" value="NITRILASE"/>
    <property type="match status" value="1"/>
</dbReference>
<name>A0AA37WJ19_9ALTE</name>
<reference evidence="3" key="2">
    <citation type="submission" date="2023-01" db="EMBL/GenBank/DDBJ databases">
        <title>Draft genome sequence of Agaribacter marinus strain NBRC 110023.</title>
        <authorList>
            <person name="Sun Q."/>
            <person name="Mori K."/>
        </authorList>
    </citation>
    <scope>NUCLEOTIDE SEQUENCE</scope>
    <source>
        <strain evidence="3">NBRC 110023</strain>
    </source>
</reference>